<gene>
    <name evidence="2" type="ORF">Hs30E_06800</name>
</gene>
<feature type="domain" description="Methyltransferase" evidence="1">
    <location>
        <begin position="43"/>
        <end position="140"/>
    </location>
</feature>
<dbReference type="CDD" id="cd02440">
    <property type="entry name" value="AdoMet_MTases"/>
    <property type="match status" value="1"/>
</dbReference>
<name>A0A6A0B9K8_9LACT</name>
<dbReference type="Pfam" id="PF13649">
    <property type="entry name" value="Methyltransf_25"/>
    <property type="match status" value="1"/>
</dbReference>
<dbReference type="SUPFAM" id="SSF53335">
    <property type="entry name" value="S-adenosyl-L-methionine-dependent methyltransferases"/>
    <property type="match status" value="1"/>
</dbReference>
<dbReference type="PANTHER" id="PTHR44068">
    <property type="entry name" value="ZGC:194242"/>
    <property type="match status" value="1"/>
</dbReference>
<proteinExistence type="predicted"/>
<evidence type="ECO:0000313" key="2">
    <source>
        <dbReference type="EMBL" id="GFH42129.1"/>
    </source>
</evidence>
<organism evidence="2 3">
    <name type="scientific">Pseudolactococcus hodotermopsidis</name>
    <dbReference type="NCBI Taxonomy" id="2709157"/>
    <lineage>
        <taxon>Bacteria</taxon>
        <taxon>Bacillati</taxon>
        <taxon>Bacillota</taxon>
        <taxon>Bacilli</taxon>
        <taxon>Lactobacillales</taxon>
        <taxon>Streptococcaceae</taxon>
        <taxon>Pseudolactococcus</taxon>
    </lineage>
</organism>
<evidence type="ECO:0000259" key="1">
    <source>
        <dbReference type="Pfam" id="PF13649"/>
    </source>
</evidence>
<dbReference type="RefSeq" id="WP_172207978.1">
    <property type="nucleotide sequence ID" value="NZ_BLLI01000013.1"/>
</dbReference>
<keyword evidence="3" id="KW-1185">Reference proteome</keyword>
<dbReference type="Proteomes" id="UP000480303">
    <property type="component" value="Unassembled WGS sequence"/>
</dbReference>
<dbReference type="Gene3D" id="3.40.50.150">
    <property type="entry name" value="Vaccinia Virus protein VP39"/>
    <property type="match status" value="1"/>
</dbReference>
<sequence length="249" mass="28331">MTDKQKPGYVFLTEIGKKRLRPGGIVATNWLFERGKFSKDKKILEVACHQGDTVMEIAEKFGSQVIGIDLDSEAIKRANFAINEKNLTNLASTQVANALDLPFPDNYFDCIINEAMLTMLDEDEKQQALAEYYRVLKSGGKLLTQDVCFKVKNEQTKNKLRQTVNMPISPLSIGEWRALFAKTAFKHEFQVGKCSLLSFSGLLRDEGISGTVRILKNGLKKENRAQLLKMIRFFQRQNNVCYIVNHMEK</sequence>
<dbReference type="AlphaFoldDB" id="A0A6A0B9K8"/>
<evidence type="ECO:0000313" key="3">
    <source>
        <dbReference type="Proteomes" id="UP000480303"/>
    </source>
</evidence>
<dbReference type="InterPro" id="IPR029063">
    <property type="entry name" value="SAM-dependent_MTases_sf"/>
</dbReference>
<protein>
    <recommendedName>
        <fullName evidence="1">Methyltransferase domain-containing protein</fullName>
    </recommendedName>
</protein>
<dbReference type="InterPro" id="IPR050447">
    <property type="entry name" value="Erg6_SMT_methyltransf"/>
</dbReference>
<accession>A0A6A0B9K8</accession>
<comment type="caution">
    <text evidence="2">The sequence shown here is derived from an EMBL/GenBank/DDBJ whole genome shotgun (WGS) entry which is preliminary data.</text>
</comment>
<dbReference type="EMBL" id="BLLI01000013">
    <property type="protein sequence ID" value="GFH42129.1"/>
    <property type="molecule type" value="Genomic_DNA"/>
</dbReference>
<reference evidence="2 3" key="1">
    <citation type="submission" date="2020-02" db="EMBL/GenBank/DDBJ databases">
        <title>Draft genome sequence of Lactococcus sp. Hs30E4-3.</title>
        <authorList>
            <person name="Noda S."/>
            <person name="Yuki M."/>
            <person name="Ohkuma M."/>
        </authorList>
    </citation>
    <scope>NUCLEOTIDE SEQUENCE [LARGE SCALE GENOMIC DNA]</scope>
    <source>
        <strain evidence="2 3">Hs30E4-3</strain>
    </source>
</reference>
<dbReference type="InterPro" id="IPR041698">
    <property type="entry name" value="Methyltransf_25"/>
</dbReference>
<dbReference type="PANTHER" id="PTHR44068:SF11">
    <property type="entry name" value="GERANYL DIPHOSPHATE 2-C-METHYLTRANSFERASE"/>
    <property type="match status" value="1"/>
</dbReference>